<dbReference type="Pfam" id="PF00168">
    <property type="entry name" value="C2"/>
    <property type="match status" value="2"/>
</dbReference>
<dbReference type="SUPFAM" id="SSF49562">
    <property type="entry name" value="C2 domain (Calcium/lipid-binding domain, CaLB)"/>
    <property type="match status" value="2"/>
</dbReference>
<evidence type="ECO:0000256" key="1">
    <source>
        <dbReference type="ARBA" id="ARBA00004370"/>
    </source>
</evidence>
<feature type="region of interest" description="Disordered" evidence="6">
    <location>
        <begin position="1"/>
        <end position="160"/>
    </location>
</feature>
<keyword evidence="7" id="KW-0812">Transmembrane</keyword>
<feature type="compositionally biased region" description="Polar residues" evidence="6">
    <location>
        <begin position="123"/>
        <end position="142"/>
    </location>
</feature>
<feature type="region of interest" description="Disordered" evidence="6">
    <location>
        <begin position="1065"/>
        <end position="1119"/>
    </location>
</feature>
<feature type="compositionally biased region" description="Acidic residues" evidence="6">
    <location>
        <begin position="1090"/>
        <end position="1107"/>
    </location>
</feature>
<dbReference type="SMART" id="SM00239">
    <property type="entry name" value="C2"/>
    <property type="match status" value="2"/>
</dbReference>
<feature type="transmembrane region" description="Helical" evidence="7">
    <location>
        <begin position="238"/>
        <end position="255"/>
    </location>
</feature>
<dbReference type="EMBL" id="BAABUJ010000017">
    <property type="protein sequence ID" value="GAA5800941.1"/>
    <property type="molecule type" value="Genomic_DNA"/>
</dbReference>
<evidence type="ECO:0000259" key="8">
    <source>
        <dbReference type="PROSITE" id="PS50004"/>
    </source>
</evidence>
<proteinExistence type="predicted"/>
<keyword evidence="4" id="KW-0446">Lipid-binding</keyword>
<gene>
    <name evidence="10" type="ORF">HPULCUR_006381</name>
</gene>
<accession>A0ABP9Y1R7</accession>
<reference evidence="10 11" key="1">
    <citation type="submission" date="2024-04" db="EMBL/GenBank/DDBJ databases">
        <title>genome sequences of Mucor flavus KT1a and Helicostylum pulchrum KT1b strains isolation_sourced from the surface of a dry-aged beef.</title>
        <authorList>
            <person name="Toyotome T."/>
            <person name="Hosono M."/>
            <person name="Torimaru M."/>
            <person name="Fukuda K."/>
            <person name="Mikami N."/>
        </authorList>
    </citation>
    <scope>NUCLEOTIDE SEQUENCE [LARGE SCALE GENOMIC DNA]</scope>
    <source>
        <strain evidence="10 11">KT1b</strain>
    </source>
</reference>
<sequence>MADTVNFNDPTQKGMPTQSRTQPMETQEAPSEEIERQKRNEREINKIQKKYQKDDDKQEEELMQKAPGNTLDASGHVHANPEHDPHEKTEPQGVLPDNSDPHAKVWSNDPNDNFADQWKPTALPTQDQVGADNTPNPQTQPEQLERRHSAKHHKHQPLGQQPLEFNRTFESTMSDLRDIFNTTEEGAGINDLHRSKLNNSTPLVPVKPDELIKGLQIKAIKYIVVACVLCYLVGRYKFGYIFGACLIVFCSWAYWNLGRVASRGLEWQLEKQENMKTLYTSEGESVEWLNFMIEKIWRSIDPDFFTVIEDLLEDTIQSVAPSFIKNVKVSDFDIGVQAPRIQMIRVFPPLPGQPEESIFGEASFSFHAHPVASLVTNRSAKSTPPGLAIRFQTALRAPLEVKAELTALSGKIRFKILTSPELPFISKATIAFTSVPKIETGVMPLSKHLNIMNLPTIKTLVNEGVKLGFADLVDPKSMTIDIKALMGAFNEDTNAIGVVKVEVRGATRDSSIKLQDMEDSYATLSLSTQPKKSSSSTRVLTNDKDPEWDENLYVLVYKDDIVSETKVDVKVWDADKVKFDDMWGSISISVKDIVEGKLDKLGNVASWCQDERVVFDGWTPIDGKDESQSKVRLNMKMSFHPKYPTPNMEIFSGDAIAQKANNKLDKEKLKKEHSELLELPVAPEHTNGIISVTIHQAVDLEIGDPEVLPMDDKFKHPYSTDKAVSPYAVLYINDRKVYQTRTKLRNPSPHWNAITEHFVADMENASLRFSIKTNVDLERDPVLGTKTLKLKEIFADQEDKFKEFQNWIPLANGIGFGKFLVTIKYKPVKMTLPRNLQGADVGTLVIERLSLTNLKPPYDDSYINSTKATLVLNLDPVILKRLKAKDISHQRTPEERRAQQEGTVAQVQEKTGPYGWYEQHLYFPLTMRYHTALYVHINQGSITSTKSSGRFWLKNMVDSEWQDVVVGLHPHINEKSKEANRNEHDWPEDGEFGQVTLRMKLVPGFSPVHTHLKSYNRDMIGADPFYNEALKLKAQRWIKEQNKNDEEHDQESPFDYNLQAAVEAEKSRMQYSDHEGSSSSRRHSNASSEYGEEDSDDIDDEMDDTEIEASMMDQTKNKKINKHRVVRKLSMGVDKVKSKVDVLREGFNSESRAGRTVAKEV</sequence>
<dbReference type="PROSITE" id="PS51847">
    <property type="entry name" value="SMP"/>
    <property type="match status" value="1"/>
</dbReference>
<organism evidence="10 11">
    <name type="scientific">Helicostylum pulchrum</name>
    <dbReference type="NCBI Taxonomy" id="562976"/>
    <lineage>
        <taxon>Eukaryota</taxon>
        <taxon>Fungi</taxon>
        <taxon>Fungi incertae sedis</taxon>
        <taxon>Mucoromycota</taxon>
        <taxon>Mucoromycotina</taxon>
        <taxon>Mucoromycetes</taxon>
        <taxon>Mucorales</taxon>
        <taxon>Mucorineae</taxon>
        <taxon>Mucoraceae</taxon>
        <taxon>Helicostylum</taxon>
    </lineage>
</organism>
<evidence type="ECO:0008006" key="12">
    <source>
        <dbReference type="Google" id="ProtNLM"/>
    </source>
</evidence>
<comment type="caution">
    <text evidence="10">The sequence shown here is derived from an EMBL/GenBank/DDBJ whole genome shotgun (WGS) entry which is preliminary data.</text>
</comment>
<dbReference type="Pfam" id="PF25669">
    <property type="entry name" value="SMP_MUG190-like"/>
    <property type="match status" value="2"/>
</dbReference>
<comment type="subcellular location">
    <subcellularLocation>
        <location evidence="1">Membrane</location>
    </subcellularLocation>
</comment>
<feature type="domain" description="C2" evidence="8">
    <location>
        <begin position="670"/>
        <end position="808"/>
    </location>
</feature>
<evidence type="ECO:0000256" key="5">
    <source>
        <dbReference type="ARBA" id="ARBA00023136"/>
    </source>
</evidence>
<evidence type="ECO:0000256" key="4">
    <source>
        <dbReference type="ARBA" id="ARBA00023121"/>
    </source>
</evidence>
<evidence type="ECO:0000256" key="6">
    <source>
        <dbReference type="SAM" id="MobiDB-lite"/>
    </source>
</evidence>
<feature type="domain" description="SMP-LTD" evidence="9">
    <location>
        <begin position="282"/>
        <end position="483"/>
    </location>
</feature>
<protein>
    <recommendedName>
        <fullName evidence="12">C2 domain-containing protein</fullName>
    </recommendedName>
</protein>
<feature type="compositionally biased region" description="Polar residues" evidence="6">
    <location>
        <begin position="1"/>
        <end position="29"/>
    </location>
</feature>
<dbReference type="PANTHER" id="PTHR47348:SF3">
    <property type="entry name" value="MEIOTICALLY UP-REGULATED GENE 190 PROTEIN"/>
    <property type="match status" value="1"/>
</dbReference>
<evidence type="ECO:0000256" key="2">
    <source>
        <dbReference type="ARBA" id="ARBA00022448"/>
    </source>
</evidence>
<dbReference type="PANTHER" id="PTHR47348">
    <property type="entry name" value="MEIOTICALLY UP-REGULATED GENE 190 PROTEIN"/>
    <property type="match status" value="1"/>
</dbReference>
<dbReference type="Proteomes" id="UP001476247">
    <property type="component" value="Unassembled WGS sequence"/>
</dbReference>
<feature type="domain" description="C2" evidence="8">
    <location>
        <begin position="474"/>
        <end position="603"/>
    </location>
</feature>
<evidence type="ECO:0000313" key="10">
    <source>
        <dbReference type="EMBL" id="GAA5800941.1"/>
    </source>
</evidence>
<dbReference type="InterPro" id="IPR035892">
    <property type="entry name" value="C2_domain_sf"/>
</dbReference>
<name>A0ABP9Y1R7_9FUNG</name>
<keyword evidence="11" id="KW-1185">Reference proteome</keyword>
<evidence type="ECO:0000259" key="9">
    <source>
        <dbReference type="PROSITE" id="PS51847"/>
    </source>
</evidence>
<feature type="compositionally biased region" description="Basic and acidic residues" evidence="6">
    <location>
        <begin position="79"/>
        <end position="90"/>
    </location>
</feature>
<dbReference type="Gene3D" id="2.60.40.150">
    <property type="entry name" value="C2 domain"/>
    <property type="match status" value="2"/>
</dbReference>
<evidence type="ECO:0000313" key="11">
    <source>
        <dbReference type="Proteomes" id="UP001476247"/>
    </source>
</evidence>
<keyword evidence="5 7" id="KW-0472">Membrane</keyword>
<evidence type="ECO:0000256" key="7">
    <source>
        <dbReference type="SAM" id="Phobius"/>
    </source>
</evidence>
<keyword evidence="7" id="KW-1133">Transmembrane helix</keyword>
<keyword evidence="3" id="KW-0445">Lipid transport</keyword>
<dbReference type="PROSITE" id="PS50004">
    <property type="entry name" value="C2"/>
    <property type="match status" value="2"/>
</dbReference>
<dbReference type="CDD" id="cd21676">
    <property type="entry name" value="SMP_Mug190"/>
    <property type="match status" value="1"/>
</dbReference>
<keyword evidence="2" id="KW-0813">Transport</keyword>
<feature type="compositionally biased region" description="Basic and acidic residues" evidence="6">
    <location>
        <begin position="33"/>
        <end position="63"/>
    </location>
</feature>
<feature type="compositionally biased region" description="Basic and acidic residues" evidence="6">
    <location>
        <begin position="1065"/>
        <end position="1076"/>
    </location>
</feature>
<dbReference type="InterPro" id="IPR031468">
    <property type="entry name" value="SMP_LBD"/>
</dbReference>
<dbReference type="InterPro" id="IPR000008">
    <property type="entry name" value="C2_dom"/>
</dbReference>
<evidence type="ECO:0000256" key="3">
    <source>
        <dbReference type="ARBA" id="ARBA00023055"/>
    </source>
</evidence>